<proteinExistence type="predicted"/>
<dbReference type="InterPro" id="IPR009045">
    <property type="entry name" value="Zn_M74/Hedgehog-like"/>
</dbReference>
<dbReference type="RefSeq" id="WP_087146848.1">
    <property type="nucleotide sequence ID" value="NZ_FUKJ01000175.1"/>
</dbReference>
<keyword evidence="2" id="KW-1185">Reference proteome</keyword>
<accession>A0A1R4H7K9</accession>
<dbReference type="Proteomes" id="UP000195442">
    <property type="component" value="Unassembled WGS sequence"/>
</dbReference>
<dbReference type="EMBL" id="FUKJ01000175">
    <property type="protein sequence ID" value="SJM92166.1"/>
    <property type="molecule type" value="Genomic_DNA"/>
</dbReference>
<evidence type="ECO:0000313" key="1">
    <source>
        <dbReference type="EMBL" id="SJM92166.1"/>
    </source>
</evidence>
<dbReference type="SUPFAM" id="SSF55166">
    <property type="entry name" value="Hedgehog/DD-peptidase"/>
    <property type="match status" value="1"/>
</dbReference>
<organism evidence="1 2">
    <name type="scientific">Crenothrix polyspora</name>
    <dbReference type="NCBI Taxonomy" id="360316"/>
    <lineage>
        <taxon>Bacteria</taxon>
        <taxon>Pseudomonadati</taxon>
        <taxon>Pseudomonadota</taxon>
        <taxon>Gammaproteobacteria</taxon>
        <taxon>Methylococcales</taxon>
        <taxon>Crenotrichaceae</taxon>
        <taxon>Crenothrix</taxon>
    </lineage>
</organism>
<name>A0A1R4H7K9_9GAMM</name>
<evidence type="ECO:0008006" key="3">
    <source>
        <dbReference type="Google" id="ProtNLM"/>
    </source>
</evidence>
<reference evidence="2" key="1">
    <citation type="submission" date="2017-02" db="EMBL/GenBank/DDBJ databases">
        <authorList>
            <person name="Daims H."/>
        </authorList>
    </citation>
    <scope>NUCLEOTIDE SEQUENCE [LARGE SCALE GENOMIC DNA]</scope>
</reference>
<sequence>MLKRAILIVQNHLKTLGILVLNPDGIAGSATHEAVIKALNARQNELSAGALNFSQERRITILLQLIAKDKNIDVAPIDGYWGPVTQNAYESLVHLIDQGSLPPNWRDDEPSDANPHVWPRDRGSQQEMRDFYGQPGKPPIKHVTCPWTLRLAWDTNVRVSRIGCHAKVADSLENILQRIHAHYGEAELKRLRLDLFGGCFNPRKKRGGSTWSAHAWAVALDWDPTHNQLNWGRDRASLDAASYDFWWHTWEAEGWVSLGRSRNYDWMHVQAARL</sequence>
<evidence type="ECO:0000313" key="2">
    <source>
        <dbReference type="Proteomes" id="UP000195442"/>
    </source>
</evidence>
<dbReference type="OrthoDB" id="9799970at2"/>
<gene>
    <name evidence="1" type="ORF">CRENPOLYSF2_2560024</name>
</gene>
<protein>
    <recommendedName>
        <fullName evidence="3">Peptidase M15C domain-containing protein</fullName>
    </recommendedName>
</protein>
<dbReference type="AlphaFoldDB" id="A0A1R4H7K9"/>